<evidence type="ECO:0000313" key="9">
    <source>
        <dbReference type="Proteomes" id="UP000001007"/>
    </source>
</evidence>
<dbReference type="GO" id="GO:0003824">
    <property type="term" value="F:catalytic activity"/>
    <property type="evidence" value="ECO:0007669"/>
    <property type="project" value="InterPro"/>
</dbReference>
<dbReference type="EnsemblBacteria" id="AAM73239">
    <property type="protein sequence ID" value="AAM73239"/>
    <property type="gene ID" value="CT2022"/>
</dbReference>
<dbReference type="Gene3D" id="3.20.20.70">
    <property type="entry name" value="Aldolase class I"/>
    <property type="match status" value="1"/>
</dbReference>
<keyword evidence="8" id="KW-0670">Pyruvate</keyword>
<feature type="domain" description="Radical SAM core" evidence="7">
    <location>
        <begin position="8"/>
        <end position="229"/>
    </location>
</feature>
<sequence>MEKKPLYHFMPGTMTWSFGTPGCNFKCANRQNWAISQMGQDKSIPLATPEAIVRNAMNTGCSSISCTYTEPTIFAEYALDVMQLARQTGLRNIWISNGYLSPLCLKTVTPWLDAINVGLQSMDDAFYRRVCGARLDPVLDSLRLIQESGMHLEITTLVIPGHSSDPAMLERLAGFIAHDLGTGVPWHIIPFYPEISWKMQDTPPTPAESIEQAFEIGRKAGLSFIYAGNAHSDTFCDQCSARLVGRKASPFGDYRIERFDTGGRCPVCHAPSPMRD</sequence>
<dbReference type="PANTHER" id="PTHR30352">
    <property type="entry name" value="PYRUVATE FORMATE-LYASE-ACTIVATING ENZYME"/>
    <property type="match status" value="1"/>
</dbReference>
<dbReference type="PIRSF" id="PIRSF004869">
    <property type="entry name" value="PflX_prd"/>
    <property type="match status" value="1"/>
</dbReference>
<organism evidence="8 9">
    <name type="scientific">Chlorobaculum tepidum (strain ATCC 49652 / DSM 12025 / NBRC 103806 / TLS)</name>
    <name type="common">Chlorobium tepidum</name>
    <dbReference type="NCBI Taxonomy" id="194439"/>
    <lineage>
        <taxon>Bacteria</taxon>
        <taxon>Pseudomonadati</taxon>
        <taxon>Chlorobiota</taxon>
        <taxon>Chlorobiia</taxon>
        <taxon>Chlorobiales</taxon>
        <taxon>Chlorobiaceae</taxon>
        <taxon>Chlorobaculum</taxon>
    </lineage>
</organism>
<keyword evidence="4" id="KW-0479">Metal-binding</keyword>
<dbReference type="GO" id="GO:0051539">
    <property type="term" value="F:4 iron, 4 sulfur cluster binding"/>
    <property type="evidence" value="ECO:0007669"/>
    <property type="project" value="UniProtKB-KW"/>
</dbReference>
<dbReference type="DNASU" id="1007539"/>
<dbReference type="eggNOG" id="COG1180">
    <property type="taxonomic scope" value="Bacteria"/>
</dbReference>
<dbReference type="KEGG" id="cte:CT2022"/>
<evidence type="ECO:0000256" key="5">
    <source>
        <dbReference type="ARBA" id="ARBA00023004"/>
    </source>
</evidence>
<keyword evidence="5" id="KW-0408">Iron</keyword>
<dbReference type="PANTHER" id="PTHR30352:SF5">
    <property type="entry name" value="PYRUVATE FORMATE-LYASE 1-ACTIVATING ENZYME"/>
    <property type="match status" value="1"/>
</dbReference>
<dbReference type="InterPro" id="IPR016431">
    <property type="entry name" value="Pyrv-formate_lyase-activ_prd"/>
</dbReference>
<proteinExistence type="predicted"/>
<accession>Q8KAX8</accession>
<dbReference type="OrthoDB" id="9781783at2"/>
<name>Q8KAX8_CHLTE</name>
<dbReference type="HOGENOM" id="CLU_044176_1_0_10"/>
<protein>
    <submittedName>
        <fullName evidence="8">Pyruvate-formate-lyase-activating enzyme, putative</fullName>
    </submittedName>
</protein>
<keyword evidence="6" id="KW-0411">Iron-sulfur</keyword>
<dbReference type="PROSITE" id="PS51918">
    <property type="entry name" value="RADICAL_SAM"/>
    <property type="match status" value="1"/>
</dbReference>
<dbReference type="GO" id="GO:0046872">
    <property type="term" value="F:metal ion binding"/>
    <property type="evidence" value="ECO:0007669"/>
    <property type="project" value="UniProtKB-KW"/>
</dbReference>
<evidence type="ECO:0000256" key="2">
    <source>
        <dbReference type="ARBA" id="ARBA00022485"/>
    </source>
</evidence>
<dbReference type="InterPro" id="IPR027596">
    <property type="entry name" value="AmmeMemoSam_rS"/>
</dbReference>
<dbReference type="EMBL" id="AE006470">
    <property type="protein sequence ID" value="AAM73239.1"/>
    <property type="molecule type" value="Genomic_DNA"/>
</dbReference>
<reference evidence="8 9" key="1">
    <citation type="journal article" date="2002" name="Proc. Natl. Acad. Sci. U.S.A.">
        <title>The complete genome sequence of Chlorobium tepidum TLS, a photosynthetic, anaerobic, green-sulfur bacterium.</title>
        <authorList>
            <person name="Eisen J.A."/>
            <person name="Nelson K.E."/>
            <person name="Paulsen I.T."/>
            <person name="Heidelberg J.F."/>
            <person name="Wu M."/>
            <person name="Dodson R.J."/>
            <person name="Deboy R."/>
            <person name="Gwinn M.L."/>
            <person name="Nelson W.C."/>
            <person name="Haft D.H."/>
            <person name="Hickey E.K."/>
            <person name="Peterson J.D."/>
            <person name="Durkin A.S."/>
            <person name="Kolonay J.L."/>
            <person name="Yang F."/>
            <person name="Holt I."/>
            <person name="Umayam L.A."/>
            <person name="Mason T."/>
            <person name="Brenner M."/>
            <person name="Shea T.P."/>
            <person name="Parksey D."/>
            <person name="Nierman W.C."/>
            <person name="Feldblyum T.V."/>
            <person name="Hansen C.L."/>
            <person name="Craven M.B."/>
            <person name="Radune D."/>
            <person name="Vamathevan J."/>
            <person name="Khouri H."/>
            <person name="White O."/>
            <person name="Gruber T.M."/>
            <person name="Ketchum K.A."/>
            <person name="Venter J.C."/>
            <person name="Tettelin H."/>
            <person name="Bryant D.A."/>
            <person name="Fraser C.M."/>
        </authorList>
    </citation>
    <scope>NUCLEOTIDE SEQUENCE [LARGE SCALE GENOMIC DNA]</scope>
    <source>
        <strain evidence="9">ATCC 49652 / DSM 12025 / NBRC 103806 / TLS</strain>
    </source>
</reference>
<dbReference type="InterPro" id="IPR007197">
    <property type="entry name" value="rSAM"/>
</dbReference>
<evidence type="ECO:0000313" key="8">
    <source>
        <dbReference type="EMBL" id="AAM73239.1"/>
    </source>
</evidence>
<dbReference type="STRING" id="194439.CT2022"/>
<dbReference type="InterPro" id="IPR013785">
    <property type="entry name" value="Aldolase_TIM"/>
</dbReference>
<evidence type="ECO:0000256" key="1">
    <source>
        <dbReference type="ARBA" id="ARBA00001966"/>
    </source>
</evidence>
<dbReference type="Proteomes" id="UP000001007">
    <property type="component" value="Chromosome"/>
</dbReference>
<dbReference type="InterPro" id="IPR034457">
    <property type="entry name" value="Organic_radical-activating"/>
</dbReference>
<evidence type="ECO:0000256" key="6">
    <source>
        <dbReference type="ARBA" id="ARBA00023014"/>
    </source>
</evidence>
<comment type="cofactor">
    <cofactor evidence="1">
        <name>[4Fe-4S] cluster</name>
        <dbReference type="ChEBI" id="CHEBI:49883"/>
    </cofactor>
</comment>
<keyword evidence="9" id="KW-1185">Reference proteome</keyword>
<evidence type="ECO:0000256" key="4">
    <source>
        <dbReference type="ARBA" id="ARBA00022723"/>
    </source>
</evidence>
<dbReference type="InterPro" id="IPR058240">
    <property type="entry name" value="rSAM_sf"/>
</dbReference>
<dbReference type="Pfam" id="PF04055">
    <property type="entry name" value="Radical_SAM"/>
    <property type="match status" value="1"/>
</dbReference>
<gene>
    <name evidence="8" type="ordered locus">CT2022</name>
</gene>
<evidence type="ECO:0000256" key="3">
    <source>
        <dbReference type="ARBA" id="ARBA00022691"/>
    </source>
</evidence>
<dbReference type="NCBIfam" id="TIGR04337">
    <property type="entry name" value="AmmeMemoSam_rS"/>
    <property type="match status" value="1"/>
</dbReference>
<evidence type="ECO:0000259" key="7">
    <source>
        <dbReference type="PROSITE" id="PS51918"/>
    </source>
</evidence>
<dbReference type="CDD" id="cd01335">
    <property type="entry name" value="Radical_SAM"/>
    <property type="match status" value="1"/>
</dbReference>
<dbReference type="PATRIC" id="fig|194439.7.peg.1832"/>
<dbReference type="SUPFAM" id="SSF102114">
    <property type="entry name" value="Radical SAM enzymes"/>
    <property type="match status" value="1"/>
</dbReference>
<keyword evidence="2" id="KW-0004">4Fe-4S</keyword>
<keyword evidence="3" id="KW-0949">S-adenosyl-L-methionine</keyword>
<dbReference type="AlphaFoldDB" id="Q8KAX8"/>